<reference evidence="2 3" key="1">
    <citation type="submission" date="2020-08" db="EMBL/GenBank/DDBJ databases">
        <title>Genomic Encyclopedia of Type Strains, Phase IV (KMG-IV): sequencing the most valuable type-strain genomes for metagenomic binning, comparative biology and taxonomic classification.</title>
        <authorList>
            <person name="Goeker M."/>
        </authorList>
    </citation>
    <scope>NUCLEOTIDE SEQUENCE [LARGE SCALE GENOMIC DNA]</scope>
    <source>
        <strain evidence="2 3">DSM 103737</strain>
    </source>
</reference>
<protein>
    <submittedName>
        <fullName evidence="2">Uncharacterized protein</fullName>
    </submittedName>
</protein>
<organism evidence="2 3">
    <name type="scientific">Chelatococcus caeni</name>
    <dbReference type="NCBI Taxonomy" id="1348468"/>
    <lineage>
        <taxon>Bacteria</taxon>
        <taxon>Pseudomonadati</taxon>
        <taxon>Pseudomonadota</taxon>
        <taxon>Alphaproteobacteria</taxon>
        <taxon>Hyphomicrobiales</taxon>
        <taxon>Chelatococcaceae</taxon>
        <taxon>Chelatococcus</taxon>
    </lineage>
</organism>
<feature type="signal peptide" evidence="1">
    <location>
        <begin position="1"/>
        <end position="24"/>
    </location>
</feature>
<evidence type="ECO:0000313" key="2">
    <source>
        <dbReference type="EMBL" id="MBB4018708.1"/>
    </source>
</evidence>
<feature type="chain" id="PRO_5032545039" evidence="1">
    <location>
        <begin position="25"/>
        <end position="218"/>
    </location>
</feature>
<evidence type="ECO:0000313" key="3">
    <source>
        <dbReference type="Proteomes" id="UP000577362"/>
    </source>
</evidence>
<dbReference type="AlphaFoldDB" id="A0A840C523"/>
<sequence length="218" mass="23380">MARPEPHRGLMVALALVLTTAAAAQLAATMMPDADLAALAPWPEDLVRHRVEEASAAVTRAAQAGDGLAPALAEAIAAVTDALQRYPDDADLWLRHAEIAALSGALPAVWEDSLMRSYATGPREGWVSARRLPFALSRLAELSPAARSKAMHELDAMVGWRSAYLSQFANAYARLAPRARFVVERAVARQASPVRERVTAILAGADRRFAASRARTPP</sequence>
<dbReference type="EMBL" id="JACIEN010000005">
    <property type="protein sequence ID" value="MBB4018708.1"/>
    <property type="molecule type" value="Genomic_DNA"/>
</dbReference>
<keyword evidence="1" id="KW-0732">Signal</keyword>
<evidence type="ECO:0000256" key="1">
    <source>
        <dbReference type="SAM" id="SignalP"/>
    </source>
</evidence>
<dbReference type="Proteomes" id="UP000577362">
    <property type="component" value="Unassembled WGS sequence"/>
</dbReference>
<gene>
    <name evidence="2" type="ORF">GGR16_003755</name>
</gene>
<keyword evidence="3" id="KW-1185">Reference proteome</keyword>
<name>A0A840C523_9HYPH</name>
<accession>A0A840C523</accession>
<proteinExistence type="predicted"/>
<comment type="caution">
    <text evidence="2">The sequence shown here is derived from an EMBL/GenBank/DDBJ whole genome shotgun (WGS) entry which is preliminary data.</text>
</comment>
<dbReference type="RefSeq" id="WP_156332910.1">
    <property type="nucleotide sequence ID" value="NZ_JACIEN010000005.1"/>
</dbReference>